<feature type="binding site" evidence="10">
    <location>
        <position position="160"/>
    </location>
    <ligand>
        <name>UDP-N-acetyl-alpha-D-glucosamine</name>
        <dbReference type="ChEBI" id="CHEBI:57705"/>
    </ligand>
</feature>
<evidence type="ECO:0000256" key="2">
    <source>
        <dbReference type="ARBA" id="ARBA00022618"/>
    </source>
</evidence>
<reference evidence="14" key="1">
    <citation type="journal article" date="2019" name="Int. J. Syst. Evol. Microbiol.">
        <title>The Global Catalogue of Microorganisms (GCM) 10K type strain sequencing project: providing services to taxonomists for standard genome sequencing and annotation.</title>
        <authorList>
            <consortium name="The Broad Institute Genomics Platform"/>
            <consortium name="The Broad Institute Genome Sequencing Center for Infectious Disease"/>
            <person name="Wu L."/>
            <person name="Ma J."/>
        </authorList>
    </citation>
    <scope>NUCLEOTIDE SEQUENCE [LARGE SCALE GENOMIC DNA]</scope>
    <source>
        <strain evidence="14">JCM 18050</strain>
    </source>
</reference>
<dbReference type="Pfam" id="PF03033">
    <property type="entry name" value="Glyco_transf_28"/>
    <property type="match status" value="1"/>
</dbReference>
<organism evidence="13 14">
    <name type="scientific">Orbus sasakiae</name>
    <dbReference type="NCBI Taxonomy" id="1078475"/>
    <lineage>
        <taxon>Bacteria</taxon>
        <taxon>Pseudomonadati</taxon>
        <taxon>Pseudomonadota</taxon>
        <taxon>Gammaproteobacteria</taxon>
        <taxon>Orbales</taxon>
        <taxon>Orbaceae</taxon>
        <taxon>Orbus</taxon>
    </lineage>
</organism>
<evidence type="ECO:0000313" key="14">
    <source>
        <dbReference type="Proteomes" id="UP001500171"/>
    </source>
</evidence>
<keyword evidence="2 10" id="KW-0132">Cell division</keyword>
<evidence type="ECO:0000256" key="3">
    <source>
        <dbReference type="ARBA" id="ARBA00022676"/>
    </source>
</evidence>
<evidence type="ECO:0000259" key="12">
    <source>
        <dbReference type="Pfam" id="PF04101"/>
    </source>
</evidence>
<keyword evidence="7 10" id="KW-0472">Membrane</keyword>
<evidence type="ECO:0000313" key="13">
    <source>
        <dbReference type="EMBL" id="GAA5104666.1"/>
    </source>
</evidence>
<keyword evidence="6 10" id="KW-0573">Peptidoglycan synthesis</keyword>
<dbReference type="HAMAP" id="MF_00033">
    <property type="entry name" value="MurG"/>
    <property type="match status" value="1"/>
</dbReference>
<dbReference type="PANTHER" id="PTHR21015">
    <property type="entry name" value="UDP-N-ACETYLGLUCOSAMINE--N-ACETYLMURAMYL-(PENTAPEPTIDE) PYROPHOSPHORYL-UNDECAPRENOL N-ACETYLGLUCOSAMINE TRANSFERASE 1"/>
    <property type="match status" value="1"/>
</dbReference>
<evidence type="ECO:0000256" key="7">
    <source>
        <dbReference type="ARBA" id="ARBA00023136"/>
    </source>
</evidence>
<dbReference type="Pfam" id="PF04101">
    <property type="entry name" value="Glyco_tran_28_C"/>
    <property type="match status" value="1"/>
</dbReference>
<feature type="binding site" evidence="10">
    <location>
        <begin position="260"/>
        <end position="265"/>
    </location>
    <ligand>
        <name>UDP-N-acetyl-alpha-D-glucosamine</name>
        <dbReference type="ChEBI" id="CHEBI:57705"/>
    </ligand>
</feature>
<sequence length="353" mass="38327">MTKKLLVMAGGTGGHVFPGLAVAHELMKQGWQVRWLGTADRMEAQLVPQHGIDIDFIKISGIRGKGLVAKLFSPLRIITAVMQARKIIKAYQPDVVLGMGGYVSGPGGIAAKLCGVPVVLHEQNGIAGLTNKWLSKVATTVLQAFPSAFKKAKVVGNPVREDILALPSPTERFSHHDGKMRILVMGGSQGAKILNDVLPVAFKDVNEQFVIWHQTGKGAQQTVLNAYDGIDMTGSKVTEFIDDVAAAYHWADIVICRSGALTVSEIQVVGLGAIFVPFMHKDRQQYWNAKPLQDIGAANIIEQMNFTADKLVELLRPLDRQRLLDMAIKANSLAIKDSALEVAQAIKDCVVKH</sequence>
<comment type="subcellular location">
    <subcellularLocation>
        <location evidence="10">Cell membrane</location>
        <topology evidence="10">Peripheral membrane protein</topology>
        <orientation evidence="10">Cytoplasmic side</orientation>
    </subcellularLocation>
</comment>
<dbReference type="Gene3D" id="3.40.50.2000">
    <property type="entry name" value="Glycogen Phosphorylase B"/>
    <property type="match status" value="2"/>
</dbReference>
<dbReference type="CDD" id="cd03785">
    <property type="entry name" value="GT28_MurG"/>
    <property type="match status" value="1"/>
</dbReference>
<evidence type="ECO:0000256" key="8">
    <source>
        <dbReference type="ARBA" id="ARBA00023306"/>
    </source>
</evidence>
<keyword evidence="14" id="KW-1185">Reference proteome</keyword>
<evidence type="ECO:0000259" key="11">
    <source>
        <dbReference type="Pfam" id="PF03033"/>
    </source>
</evidence>
<dbReference type="RefSeq" id="WP_345487943.1">
    <property type="nucleotide sequence ID" value="NZ_BAABHY010000001.1"/>
</dbReference>
<comment type="similarity">
    <text evidence="10">Belongs to the glycosyltransferase 28 family. MurG subfamily.</text>
</comment>
<dbReference type="Proteomes" id="UP001500171">
    <property type="component" value="Unassembled WGS sequence"/>
</dbReference>
<dbReference type="SUPFAM" id="SSF53756">
    <property type="entry name" value="UDP-Glycosyltransferase/glycogen phosphorylase"/>
    <property type="match status" value="1"/>
</dbReference>
<feature type="domain" description="Glycosyl transferase family 28 C-terminal" evidence="12">
    <location>
        <begin position="182"/>
        <end position="334"/>
    </location>
</feature>
<gene>
    <name evidence="10 13" type="primary">murG</name>
    <name evidence="13" type="ORF">GCM10023211_02680</name>
</gene>
<comment type="caution">
    <text evidence="13">The sequence shown here is derived from an EMBL/GenBank/DDBJ whole genome shotgun (WGS) entry which is preliminary data.</text>
</comment>
<name>A0ABP9MYX0_9GAMM</name>
<dbReference type="PANTHER" id="PTHR21015:SF22">
    <property type="entry name" value="GLYCOSYLTRANSFERASE"/>
    <property type="match status" value="1"/>
</dbReference>
<keyword evidence="9 10" id="KW-0961">Cell wall biogenesis/degradation</keyword>
<evidence type="ECO:0000256" key="10">
    <source>
        <dbReference type="HAMAP-Rule" id="MF_00033"/>
    </source>
</evidence>
<protein>
    <recommendedName>
        <fullName evidence="10">UDP-N-acetylglucosamine--N-acetylmuramyl-(pentapeptide) pyrophosphoryl-undecaprenol N-acetylglucosamine transferase</fullName>
        <ecNumber evidence="10">2.4.1.227</ecNumber>
    </recommendedName>
    <alternativeName>
        <fullName evidence="10">Undecaprenyl-PP-MurNAc-pentapeptide-UDPGlcNAc GlcNAc transferase</fullName>
    </alternativeName>
</protein>
<comment type="catalytic activity">
    <reaction evidence="10">
        <text>di-trans,octa-cis-undecaprenyl diphospho-N-acetyl-alpha-D-muramoyl-L-alanyl-D-glutamyl-meso-2,6-diaminopimeloyl-D-alanyl-D-alanine + UDP-N-acetyl-alpha-D-glucosamine = di-trans,octa-cis-undecaprenyl diphospho-[N-acetyl-alpha-D-glucosaminyl-(1-&gt;4)]-N-acetyl-alpha-D-muramoyl-L-alanyl-D-glutamyl-meso-2,6-diaminopimeloyl-D-alanyl-D-alanine + UDP + H(+)</text>
        <dbReference type="Rhea" id="RHEA:31227"/>
        <dbReference type="ChEBI" id="CHEBI:15378"/>
        <dbReference type="ChEBI" id="CHEBI:57705"/>
        <dbReference type="ChEBI" id="CHEBI:58223"/>
        <dbReference type="ChEBI" id="CHEBI:61387"/>
        <dbReference type="ChEBI" id="CHEBI:61388"/>
        <dbReference type="EC" id="2.4.1.227"/>
    </reaction>
</comment>
<feature type="binding site" evidence="10">
    <location>
        <begin position="12"/>
        <end position="14"/>
    </location>
    <ligand>
        <name>UDP-N-acetyl-alpha-D-glucosamine</name>
        <dbReference type="ChEBI" id="CHEBI:57705"/>
    </ligand>
</feature>
<dbReference type="InterPro" id="IPR007235">
    <property type="entry name" value="Glyco_trans_28_C"/>
</dbReference>
<keyword evidence="5 10" id="KW-0133">Cell shape</keyword>
<feature type="binding site" evidence="10">
    <location>
        <position position="188"/>
    </location>
    <ligand>
        <name>UDP-N-acetyl-alpha-D-glucosamine</name>
        <dbReference type="ChEBI" id="CHEBI:57705"/>
    </ligand>
</feature>
<dbReference type="InterPro" id="IPR004276">
    <property type="entry name" value="GlycoTrans_28_N"/>
</dbReference>
<accession>A0ABP9MYX0</accession>
<evidence type="ECO:0000256" key="9">
    <source>
        <dbReference type="ARBA" id="ARBA00023316"/>
    </source>
</evidence>
<dbReference type="NCBIfam" id="TIGR01133">
    <property type="entry name" value="murG"/>
    <property type="match status" value="1"/>
</dbReference>
<feature type="binding site" evidence="10">
    <location>
        <position position="285"/>
    </location>
    <ligand>
        <name>UDP-N-acetyl-alpha-D-glucosamine</name>
        <dbReference type="ChEBI" id="CHEBI:57705"/>
    </ligand>
</feature>
<feature type="binding site" evidence="10">
    <location>
        <position position="124"/>
    </location>
    <ligand>
        <name>UDP-N-acetyl-alpha-D-glucosamine</name>
        <dbReference type="ChEBI" id="CHEBI:57705"/>
    </ligand>
</feature>
<feature type="binding site" evidence="10">
    <location>
        <position position="241"/>
    </location>
    <ligand>
        <name>UDP-N-acetyl-alpha-D-glucosamine</name>
        <dbReference type="ChEBI" id="CHEBI:57705"/>
    </ligand>
</feature>
<dbReference type="InterPro" id="IPR006009">
    <property type="entry name" value="GlcNAc_MurG"/>
</dbReference>
<dbReference type="EC" id="2.4.1.227" evidence="10"/>
<evidence type="ECO:0000256" key="5">
    <source>
        <dbReference type="ARBA" id="ARBA00022960"/>
    </source>
</evidence>
<comment type="function">
    <text evidence="10">Cell wall formation. Catalyzes the transfer of a GlcNAc subunit on undecaprenyl-pyrophosphoryl-MurNAc-pentapeptide (lipid intermediate I) to form undecaprenyl-pyrophosphoryl-MurNAc-(pentapeptide)GlcNAc (lipid intermediate II).</text>
</comment>
<keyword evidence="8 10" id="KW-0131">Cell cycle</keyword>
<feature type="domain" description="Glycosyltransferase family 28 N-terminal" evidence="11">
    <location>
        <begin position="6"/>
        <end position="142"/>
    </location>
</feature>
<keyword evidence="3 10" id="KW-0328">Glycosyltransferase</keyword>
<evidence type="ECO:0000256" key="1">
    <source>
        <dbReference type="ARBA" id="ARBA00022475"/>
    </source>
</evidence>
<evidence type="ECO:0000256" key="6">
    <source>
        <dbReference type="ARBA" id="ARBA00022984"/>
    </source>
</evidence>
<keyword evidence="1 10" id="KW-1003">Cell membrane</keyword>
<keyword evidence="4 10" id="KW-0808">Transferase</keyword>
<evidence type="ECO:0000256" key="4">
    <source>
        <dbReference type="ARBA" id="ARBA00022679"/>
    </source>
</evidence>
<proteinExistence type="inferred from homology"/>
<dbReference type="EMBL" id="BAABHY010000001">
    <property type="protein sequence ID" value="GAA5104666.1"/>
    <property type="molecule type" value="Genomic_DNA"/>
</dbReference>
<comment type="pathway">
    <text evidence="10">Cell wall biogenesis; peptidoglycan biosynthesis.</text>
</comment>